<name>A0ABM0QU62_GALVR</name>
<evidence type="ECO:0000256" key="1">
    <source>
        <dbReference type="SAM" id="MobiDB-lite"/>
    </source>
</evidence>
<feature type="region of interest" description="Disordered" evidence="1">
    <location>
        <begin position="109"/>
        <end position="173"/>
    </location>
</feature>
<gene>
    <name evidence="3" type="primary">LOC103591262</name>
</gene>
<dbReference type="RefSeq" id="XP_008571903.1">
    <property type="nucleotide sequence ID" value="XM_008573681.1"/>
</dbReference>
<protein>
    <submittedName>
        <fullName evidence="3">LOW QUALITY PROTEIN: potassium/sodium hyperpolarization-activated cyclic nucleotide-gated channel 4-like</fullName>
    </submittedName>
</protein>
<dbReference type="Proteomes" id="UP000694923">
    <property type="component" value="Unplaced"/>
</dbReference>
<proteinExistence type="predicted"/>
<accession>A0ABM0QU62</accession>
<evidence type="ECO:0000313" key="2">
    <source>
        <dbReference type="Proteomes" id="UP000694923"/>
    </source>
</evidence>
<sequence>MTTCMKISGRVKQELRGYWSLTHCQYFGRNNILQIVRSTGDGAVVAGEPARGRASTRARCETGNPRHAACRRAHASAPAPAKSHLQLGLLLGFAPSPVTFSPNRKKMKCKSSFAAGGPRSPLSNSGSGSGMRCPPCPRPRDAVPRGTGRVPQASSPGLAVPPREAEGRARPTSGSALAAGALRWRRVAGLATGFKCVTELGTAAPGASSPRPATSPGVPSARGPGDPSARPTRPRLASRLGPELLLLSPSAVRGPQPGVSPEPVAEAPPGKGERLPLHAAPSGLWDRREAARAPRLRRREEKQPPPEPCRPLPTQPRAD</sequence>
<feature type="compositionally biased region" description="Pro residues" evidence="1">
    <location>
        <begin position="305"/>
        <end position="319"/>
    </location>
</feature>
<evidence type="ECO:0000313" key="3">
    <source>
        <dbReference type="RefSeq" id="XP_008571903.1"/>
    </source>
</evidence>
<dbReference type="GeneID" id="103591262"/>
<organism evidence="2 3">
    <name type="scientific">Galeopterus variegatus</name>
    <name type="common">Malayan flying lemur</name>
    <name type="synonym">Cynocephalus variegatus</name>
    <dbReference type="NCBI Taxonomy" id="482537"/>
    <lineage>
        <taxon>Eukaryota</taxon>
        <taxon>Metazoa</taxon>
        <taxon>Chordata</taxon>
        <taxon>Craniata</taxon>
        <taxon>Vertebrata</taxon>
        <taxon>Euteleostomi</taxon>
        <taxon>Mammalia</taxon>
        <taxon>Eutheria</taxon>
        <taxon>Euarchontoglires</taxon>
        <taxon>Dermoptera</taxon>
        <taxon>Cynocephalidae</taxon>
        <taxon>Galeopterus</taxon>
    </lineage>
</organism>
<feature type="compositionally biased region" description="Basic and acidic residues" evidence="1">
    <location>
        <begin position="285"/>
        <end position="304"/>
    </location>
</feature>
<reference evidence="3" key="1">
    <citation type="submission" date="2025-08" db="UniProtKB">
        <authorList>
            <consortium name="RefSeq"/>
        </authorList>
    </citation>
    <scope>IDENTIFICATION</scope>
</reference>
<feature type="region of interest" description="Disordered" evidence="1">
    <location>
        <begin position="202"/>
        <end position="319"/>
    </location>
</feature>
<keyword evidence="2" id="KW-1185">Reference proteome</keyword>